<proteinExistence type="predicted"/>
<feature type="region of interest" description="Disordered" evidence="1">
    <location>
        <begin position="397"/>
        <end position="483"/>
    </location>
</feature>
<dbReference type="SUPFAM" id="SSF117281">
    <property type="entry name" value="Kelch motif"/>
    <property type="match status" value="1"/>
</dbReference>
<dbReference type="InterPro" id="IPR015915">
    <property type="entry name" value="Kelch-typ_b-propeller"/>
</dbReference>
<feature type="compositionally biased region" description="Low complexity" evidence="1">
    <location>
        <begin position="470"/>
        <end position="483"/>
    </location>
</feature>
<keyword evidence="4" id="KW-1185">Reference proteome</keyword>
<dbReference type="Pfam" id="PF24681">
    <property type="entry name" value="Kelch_KLHDC2_KLHL20_DRC7"/>
    <property type="match status" value="1"/>
</dbReference>
<feature type="region of interest" description="Disordered" evidence="1">
    <location>
        <begin position="356"/>
        <end position="380"/>
    </location>
</feature>
<name>A0A9P6MY74_9FUNG</name>
<dbReference type="Gene3D" id="2.120.10.80">
    <property type="entry name" value="Kelch-type beta propeller"/>
    <property type="match status" value="2"/>
</dbReference>
<reference evidence="3" key="1">
    <citation type="journal article" date="2020" name="Fungal Divers.">
        <title>Resolving the Mortierellaceae phylogeny through synthesis of multi-gene phylogenetics and phylogenomics.</title>
        <authorList>
            <person name="Vandepol N."/>
            <person name="Liber J."/>
            <person name="Desiro A."/>
            <person name="Na H."/>
            <person name="Kennedy M."/>
            <person name="Barry K."/>
            <person name="Grigoriev I.V."/>
            <person name="Miller A.N."/>
            <person name="O'Donnell K."/>
            <person name="Stajich J.E."/>
            <person name="Bonito G."/>
        </authorList>
    </citation>
    <scope>NUCLEOTIDE SEQUENCE</scope>
    <source>
        <strain evidence="3">NRRL 2769</strain>
    </source>
</reference>
<feature type="compositionally biased region" description="Basic and acidic residues" evidence="1">
    <location>
        <begin position="444"/>
        <end position="455"/>
    </location>
</feature>
<evidence type="ECO:0000256" key="2">
    <source>
        <dbReference type="SAM" id="Phobius"/>
    </source>
</evidence>
<evidence type="ECO:0000313" key="4">
    <source>
        <dbReference type="Proteomes" id="UP000703661"/>
    </source>
</evidence>
<dbReference type="Proteomes" id="UP000703661">
    <property type="component" value="Unassembled WGS sequence"/>
</dbReference>
<dbReference type="EMBL" id="JAAAID010000383">
    <property type="protein sequence ID" value="KAG0018194.1"/>
    <property type="molecule type" value="Genomic_DNA"/>
</dbReference>
<feature type="transmembrane region" description="Helical" evidence="2">
    <location>
        <begin position="325"/>
        <end position="347"/>
    </location>
</feature>
<dbReference type="PANTHER" id="PTHR23244:SF497">
    <property type="entry name" value="WALL ANCHORED PROTEIN, PUTATIVE-RELATED"/>
    <property type="match status" value="1"/>
</dbReference>
<organism evidence="3 4">
    <name type="scientific">Entomortierella chlamydospora</name>
    <dbReference type="NCBI Taxonomy" id="101097"/>
    <lineage>
        <taxon>Eukaryota</taxon>
        <taxon>Fungi</taxon>
        <taxon>Fungi incertae sedis</taxon>
        <taxon>Mucoromycota</taxon>
        <taxon>Mortierellomycotina</taxon>
        <taxon>Mortierellomycetes</taxon>
        <taxon>Mortierellales</taxon>
        <taxon>Mortierellaceae</taxon>
        <taxon>Entomortierella</taxon>
    </lineage>
</organism>
<gene>
    <name evidence="3" type="ORF">BGZ80_007467</name>
</gene>
<keyword evidence="2" id="KW-1133">Transmembrane helix</keyword>
<dbReference type="PANTHER" id="PTHR23244">
    <property type="entry name" value="KELCH REPEAT DOMAIN"/>
    <property type="match status" value="1"/>
</dbReference>
<dbReference type="AlphaFoldDB" id="A0A9P6MY74"/>
<sequence>MAYATVDESTLYVQMGILPGGTMSTNMFYALDLQSNWNAANPPWKNLVSSSTMQRAPSGFGPSMTVSANKQSLIIWGGFFSNISTYDIETGSWSVNTQSPTNSSPQMGLKAVADPSSGLVYIPSGANQGNNMMEYDPTTGASRSLPMPSEFAGYGLAYYSVVWSTQRSSILLYGGHLITANYSSNEQLFEYKPSINTWSLINTTGQSPGNVENHCAVSANSGAKMVVFGGQNPTTTQLGGIYILDVPSLAWVEGADIGQALSRSNMACTVSGDNFVAWGGDRFGEISEAMGTPVIYNLKNNQWTTQFSLSGAEAVPTGSSNKTKVGVAIGAVAGALAIFALIGYFVFRRIQSGKNSQKDIESSSATGAGGYSEKSPPVNMDIKEGFVSDIKVPIDAAPDSTAPLSQSPASDKEANKQSNLGTSSPRRLSMLSGDQEYLEQLSQLEKRDKSPDRRSNGSQNRRSRTPSVASSSSQSSQQGLLNK</sequence>
<feature type="compositionally biased region" description="Polar residues" evidence="1">
    <location>
        <begin position="416"/>
        <end position="426"/>
    </location>
</feature>
<comment type="caution">
    <text evidence="3">The sequence shown here is derived from an EMBL/GenBank/DDBJ whole genome shotgun (WGS) entry which is preliminary data.</text>
</comment>
<keyword evidence="2" id="KW-0812">Transmembrane</keyword>
<keyword evidence="2" id="KW-0472">Membrane</keyword>
<protein>
    <recommendedName>
        <fullName evidence="5">Kelch repeat protein</fullName>
    </recommendedName>
</protein>
<evidence type="ECO:0008006" key="5">
    <source>
        <dbReference type="Google" id="ProtNLM"/>
    </source>
</evidence>
<evidence type="ECO:0000256" key="1">
    <source>
        <dbReference type="SAM" id="MobiDB-lite"/>
    </source>
</evidence>
<evidence type="ECO:0000313" key="3">
    <source>
        <dbReference type="EMBL" id="KAG0018194.1"/>
    </source>
</evidence>
<accession>A0A9P6MY74</accession>